<organism evidence="2 3">
    <name type="scientific">Dongia sedimenti</name>
    <dbReference type="NCBI Taxonomy" id="3064282"/>
    <lineage>
        <taxon>Bacteria</taxon>
        <taxon>Pseudomonadati</taxon>
        <taxon>Pseudomonadota</taxon>
        <taxon>Alphaproteobacteria</taxon>
        <taxon>Rhodospirillales</taxon>
        <taxon>Dongiaceae</taxon>
        <taxon>Dongia</taxon>
    </lineage>
</organism>
<dbReference type="InterPro" id="IPR000182">
    <property type="entry name" value="GNAT_dom"/>
</dbReference>
<dbReference type="InterPro" id="IPR016181">
    <property type="entry name" value="Acyl_CoA_acyltransferase"/>
</dbReference>
<dbReference type="Pfam" id="PF13302">
    <property type="entry name" value="Acetyltransf_3"/>
    <property type="match status" value="1"/>
</dbReference>
<dbReference type="Proteomes" id="UP001230156">
    <property type="component" value="Unassembled WGS sequence"/>
</dbReference>
<reference evidence="3" key="1">
    <citation type="submission" date="2023-08" db="EMBL/GenBank/DDBJ databases">
        <title>Rhodospirillaceae gen. nov., a novel taxon isolated from the Yangtze River Yuezi River estuary sludge.</title>
        <authorList>
            <person name="Ruan L."/>
        </authorList>
    </citation>
    <scope>NUCLEOTIDE SEQUENCE [LARGE SCALE GENOMIC DNA]</scope>
    <source>
        <strain evidence="3">R-7</strain>
    </source>
</reference>
<proteinExistence type="predicted"/>
<evidence type="ECO:0000313" key="3">
    <source>
        <dbReference type="Proteomes" id="UP001230156"/>
    </source>
</evidence>
<evidence type="ECO:0000259" key="1">
    <source>
        <dbReference type="PROSITE" id="PS51186"/>
    </source>
</evidence>
<gene>
    <name evidence="2" type="ORF">Q8A70_16945</name>
</gene>
<accession>A0ABU0YNU4</accession>
<dbReference type="GO" id="GO:0016740">
    <property type="term" value="F:transferase activity"/>
    <property type="evidence" value="ECO:0007669"/>
    <property type="project" value="UniProtKB-KW"/>
</dbReference>
<feature type="domain" description="N-acetyltransferase" evidence="1">
    <location>
        <begin position="47"/>
        <end position="193"/>
    </location>
</feature>
<dbReference type="PANTHER" id="PTHR43441:SF2">
    <property type="entry name" value="FAMILY ACETYLTRANSFERASE, PUTATIVE (AFU_ORTHOLOGUE AFUA_7G00850)-RELATED"/>
    <property type="match status" value="1"/>
</dbReference>
<dbReference type="RefSeq" id="WP_379957287.1">
    <property type="nucleotide sequence ID" value="NZ_JAUYVI010000005.1"/>
</dbReference>
<sequence>MDLLHNDLGQPIGFPVPNWTPRALPPREPMEGRFCRIEILDPERHAAELYEANVEDKDGRSWTYLGYGPFANYADYRAWADAAAKSSDPLFHAIVDLATGKAVGIASYLRIDAQVGVIEVGHIHYSPALQKTSAATEAMYLLMRRAFDELGYRRYEWKCDALNAPSRRAALRLGYRYEGIFRQATMYKGRNRDTAWYSVIDREWPTLKSAFEVWLRPGNFGEDGTPRTRLSQLTAEALAGGGHR</sequence>
<dbReference type="SUPFAM" id="SSF55729">
    <property type="entry name" value="Acyl-CoA N-acyltransferases (Nat)"/>
    <property type="match status" value="1"/>
</dbReference>
<dbReference type="EC" id="2.-.-.-" evidence="2"/>
<dbReference type="PROSITE" id="PS51186">
    <property type="entry name" value="GNAT"/>
    <property type="match status" value="1"/>
</dbReference>
<dbReference type="Gene3D" id="3.40.630.30">
    <property type="match status" value="1"/>
</dbReference>
<name>A0ABU0YNU4_9PROT</name>
<protein>
    <submittedName>
        <fullName evidence="2">GNAT family protein</fullName>
        <ecNumber evidence="2">2.-.-.-</ecNumber>
    </submittedName>
</protein>
<dbReference type="EMBL" id="JAUYVI010000005">
    <property type="protein sequence ID" value="MDQ7249377.1"/>
    <property type="molecule type" value="Genomic_DNA"/>
</dbReference>
<dbReference type="InterPro" id="IPR051908">
    <property type="entry name" value="Ribosomal_N-acetyltransferase"/>
</dbReference>
<comment type="caution">
    <text evidence="2">The sequence shown here is derived from an EMBL/GenBank/DDBJ whole genome shotgun (WGS) entry which is preliminary data.</text>
</comment>
<keyword evidence="2" id="KW-0808">Transferase</keyword>
<keyword evidence="3" id="KW-1185">Reference proteome</keyword>
<dbReference type="PANTHER" id="PTHR43441">
    <property type="entry name" value="RIBOSOMAL-PROTEIN-SERINE ACETYLTRANSFERASE"/>
    <property type="match status" value="1"/>
</dbReference>
<evidence type="ECO:0000313" key="2">
    <source>
        <dbReference type="EMBL" id="MDQ7249377.1"/>
    </source>
</evidence>